<sequence>MSHGRRCWMWTSFNLDVSIPQPNTNPQVRYVIWQKEQCPDTGRQHLQGYIELFRSSKMQTVKNYFNDPTIHLEARNGNQDQAIAYCCKTDTRIEGPWELGTKASGGSKSKRNDLTTFRDSIRSGQTDQQLLDNHPGEFARYPRFVQTVRQTTKRAQATSREVQCFILWGETGCGKTRFVYDKHGYQDVFKLDLGDATTLWFDGYEDQPILLLDDFYGSIKYHTLLNYLDRYPVRLPIKGTHGYAAWHTVYITSNKSPEEWYLKANGIGIPPALDRRITGIYHCVGTYEESTWTAIKGTLPRELVRTDDDGDESVDLTQL</sequence>
<keyword evidence="4" id="KW-0808">Transferase</keyword>
<keyword evidence="12" id="KW-0190">Covalent protein-DNA linkage</keyword>
<dbReference type="Pfam" id="PF00910">
    <property type="entry name" value="RNA_helicase"/>
    <property type="match status" value="1"/>
</dbReference>
<keyword evidence="9" id="KW-0547">Nucleotide-binding</keyword>
<keyword evidence="6" id="KW-0235">DNA replication</keyword>
<protein>
    <recommendedName>
        <fullName evidence="15">ATP-dependent helicase Rep</fullName>
    </recommendedName>
    <alternativeName>
        <fullName evidence="16">RepP</fullName>
    </alternativeName>
</protein>
<evidence type="ECO:0000313" key="19">
    <source>
        <dbReference type="EMBL" id="AOV86301.1"/>
    </source>
</evidence>
<dbReference type="SUPFAM" id="SSF52540">
    <property type="entry name" value="P-loop containing nucleoside triphosphate hydrolases"/>
    <property type="match status" value="1"/>
</dbReference>
<keyword evidence="10" id="KW-0255">Endonuclease</keyword>
<dbReference type="Gene3D" id="3.40.50.300">
    <property type="entry name" value="P-loop containing nucleotide triphosphate hydrolases"/>
    <property type="match status" value="1"/>
</dbReference>
<dbReference type="InterPro" id="IPR049912">
    <property type="entry name" value="CRESS_DNA_REP"/>
</dbReference>
<dbReference type="Gene3D" id="3.40.1310.20">
    <property type="match status" value="1"/>
</dbReference>
<dbReference type="GO" id="GO:0003724">
    <property type="term" value="F:RNA helicase activity"/>
    <property type="evidence" value="ECO:0007669"/>
    <property type="project" value="InterPro"/>
</dbReference>
<evidence type="ECO:0000256" key="11">
    <source>
        <dbReference type="ARBA" id="ARBA00022801"/>
    </source>
</evidence>
<comment type="similarity">
    <text evidence="3">Belongs to the nanoviruses/circoviruses replication-associated protein family.</text>
</comment>
<dbReference type="GO" id="GO:0006260">
    <property type="term" value="P:DNA replication"/>
    <property type="evidence" value="ECO:0007669"/>
    <property type="project" value="UniProtKB-KW"/>
</dbReference>
<keyword evidence="7" id="KW-0540">Nuclease</keyword>
<name>A0A1D8MK25_9VIRU</name>
<evidence type="ECO:0000256" key="9">
    <source>
        <dbReference type="ARBA" id="ARBA00022741"/>
    </source>
</evidence>
<evidence type="ECO:0000256" key="6">
    <source>
        <dbReference type="ARBA" id="ARBA00022705"/>
    </source>
</evidence>
<evidence type="ECO:0000256" key="1">
    <source>
        <dbReference type="ARBA" id="ARBA00001936"/>
    </source>
</evidence>
<evidence type="ECO:0000256" key="15">
    <source>
        <dbReference type="ARBA" id="ARBA00030754"/>
    </source>
</evidence>
<keyword evidence="13" id="KW-0238">DNA-binding</keyword>
<dbReference type="Pfam" id="PF02407">
    <property type="entry name" value="Viral_Rep"/>
    <property type="match status" value="1"/>
</dbReference>
<dbReference type="GO" id="GO:0016779">
    <property type="term" value="F:nucleotidyltransferase activity"/>
    <property type="evidence" value="ECO:0007669"/>
    <property type="project" value="UniProtKB-KW"/>
</dbReference>
<dbReference type="GO" id="GO:0042025">
    <property type="term" value="C:host cell nucleus"/>
    <property type="evidence" value="ECO:0007669"/>
    <property type="project" value="UniProtKB-SubCell"/>
</dbReference>
<reference evidence="19" key="1">
    <citation type="submission" date="2016-05" db="EMBL/GenBank/DDBJ databases">
        <title>Viral Hybridization Blurs Taxonomic Lines in a Wastewater Treatment Plant.</title>
        <authorList>
            <person name="Pearson V.M.M."/>
            <person name="Caudle S.B."/>
            <person name="Rokyta D.R."/>
        </authorList>
    </citation>
    <scope>NUCLEOTIDE SEQUENCE</scope>
    <source>
        <strain evidence="19">Wastewater_Circular_Virus_FL45</strain>
    </source>
</reference>
<evidence type="ECO:0000256" key="12">
    <source>
        <dbReference type="ARBA" id="ARBA00023124"/>
    </source>
</evidence>
<keyword evidence="14" id="KW-0511">Multifunctional enzyme</keyword>
<evidence type="ECO:0000256" key="5">
    <source>
        <dbReference type="ARBA" id="ARBA00022695"/>
    </source>
</evidence>
<keyword evidence="8" id="KW-0479">Metal-binding</keyword>
<dbReference type="GO" id="GO:0003723">
    <property type="term" value="F:RNA binding"/>
    <property type="evidence" value="ECO:0007669"/>
    <property type="project" value="InterPro"/>
</dbReference>
<evidence type="ECO:0000256" key="3">
    <source>
        <dbReference type="ARBA" id="ARBA00008545"/>
    </source>
</evidence>
<evidence type="ECO:0000256" key="7">
    <source>
        <dbReference type="ARBA" id="ARBA00022722"/>
    </source>
</evidence>
<evidence type="ECO:0000256" key="17">
    <source>
        <dbReference type="ARBA" id="ARBA00049360"/>
    </source>
</evidence>
<evidence type="ECO:0000256" key="2">
    <source>
        <dbReference type="ARBA" id="ARBA00004147"/>
    </source>
</evidence>
<dbReference type="GO" id="GO:0000166">
    <property type="term" value="F:nucleotide binding"/>
    <property type="evidence" value="ECO:0007669"/>
    <property type="project" value="UniProtKB-KW"/>
</dbReference>
<evidence type="ECO:0000256" key="4">
    <source>
        <dbReference type="ARBA" id="ARBA00022679"/>
    </source>
</evidence>
<evidence type="ECO:0000256" key="13">
    <source>
        <dbReference type="ARBA" id="ARBA00023125"/>
    </source>
</evidence>
<dbReference type="GO" id="GO:0003677">
    <property type="term" value="F:DNA binding"/>
    <property type="evidence" value="ECO:0007669"/>
    <property type="project" value="UniProtKB-KW"/>
</dbReference>
<feature type="domain" description="CRESS-DNA virus Rep endonuclease" evidence="18">
    <location>
        <begin position="2"/>
        <end position="102"/>
    </location>
</feature>
<dbReference type="InterPro" id="IPR027417">
    <property type="entry name" value="P-loop_NTPase"/>
</dbReference>
<evidence type="ECO:0000256" key="8">
    <source>
        <dbReference type="ARBA" id="ARBA00022723"/>
    </source>
</evidence>
<evidence type="ECO:0000256" key="16">
    <source>
        <dbReference type="ARBA" id="ARBA00032243"/>
    </source>
</evidence>
<dbReference type="InterPro" id="IPR000605">
    <property type="entry name" value="Helicase_SF3_ssDNA/RNA_vir"/>
</dbReference>
<comment type="subcellular location">
    <subcellularLocation>
        <location evidence="2">Host nucleus</location>
    </subcellularLocation>
</comment>
<dbReference type="GO" id="GO:0046872">
    <property type="term" value="F:metal ion binding"/>
    <property type="evidence" value="ECO:0007669"/>
    <property type="project" value="UniProtKB-KW"/>
</dbReference>
<comment type="catalytic activity">
    <reaction evidence="17">
        <text>ATP + H2O = ADP + phosphate + H(+)</text>
        <dbReference type="Rhea" id="RHEA:13065"/>
        <dbReference type="ChEBI" id="CHEBI:15377"/>
        <dbReference type="ChEBI" id="CHEBI:15378"/>
        <dbReference type="ChEBI" id="CHEBI:30616"/>
        <dbReference type="ChEBI" id="CHEBI:43474"/>
        <dbReference type="ChEBI" id="CHEBI:456216"/>
    </reaction>
</comment>
<proteinExistence type="inferred from homology"/>
<accession>A0A1D8MK25</accession>
<dbReference type="GO" id="GO:0016787">
    <property type="term" value="F:hydrolase activity"/>
    <property type="evidence" value="ECO:0007669"/>
    <property type="project" value="UniProtKB-KW"/>
</dbReference>
<organism evidence="19">
    <name type="scientific">uncultured virus</name>
    <dbReference type="NCBI Taxonomy" id="340016"/>
    <lineage>
        <taxon>Viruses</taxon>
        <taxon>environmental samples</taxon>
    </lineage>
</organism>
<evidence type="ECO:0000256" key="14">
    <source>
        <dbReference type="ARBA" id="ARBA00023268"/>
    </source>
</evidence>
<dbReference type="EMBL" id="KX259438">
    <property type="protein sequence ID" value="AOV86301.1"/>
    <property type="molecule type" value="Genomic_DNA"/>
</dbReference>
<dbReference type="PROSITE" id="PS52020">
    <property type="entry name" value="CRESS_DNA_REP"/>
    <property type="match status" value="1"/>
</dbReference>
<dbReference type="GO" id="GO:0004519">
    <property type="term" value="F:endonuclease activity"/>
    <property type="evidence" value="ECO:0007669"/>
    <property type="project" value="UniProtKB-KW"/>
</dbReference>
<keyword evidence="11" id="KW-0378">Hydrolase</keyword>
<keyword evidence="5" id="KW-0548">Nucleotidyltransferase</keyword>
<evidence type="ECO:0000256" key="10">
    <source>
        <dbReference type="ARBA" id="ARBA00022759"/>
    </source>
</evidence>
<comment type="cofactor">
    <cofactor evidence="1">
        <name>Mn(2+)</name>
        <dbReference type="ChEBI" id="CHEBI:29035"/>
    </cofactor>
</comment>
<evidence type="ECO:0000259" key="18">
    <source>
        <dbReference type="PROSITE" id="PS52020"/>
    </source>
</evidence>